<reference evidence="1" key="1">
    <citation type="submission" date="2023-06" db="EMBL/GenBank/DDBJ databases">
        <authorList>
            <person name="Jiang Y."/>
            <person name="Liu Q."/>
        </authorList>
    </citation>
    <scope>NUCLEOTIDE SEQUENCE</scope>
    <source>
        <strain evidence="1">CGMCC 1.12090</strain>
    </source>
</reference>
<evidence type="ECO:0000313" key="2">
    <source>
        <dbReference type="Proteomes" id="UP001169027"/>
    </source>
</evidence>
<sequence>MTLDGAALLQLLPAIYRLRDADQGGALARLLDVLAEQVQVLQEDLAQLYDDQFIETCADWVVPYIGDLIGYRQLNGVAATVSSPRAEVANTINLRRGKGTVTVLERLARDVTGWDAHVVEYFLGLAATQCVKHVRPGAGGTVDLRGQPLLERIGSPFDGAAHGVEVRGLGCGGRWNLPNVGIHLWTQRSVGLSQATAFARDNLRFFFDPLGADTQLFNRPQPLPADAPLARESNLPVAISRRALASGMADFHGPDASLFIAGLPAGTTLLAADLSDLDAAGTQWAHVPAAGSVLIDPQRGRIAFAAAPSRPLAVWFHRATEADLGGGEYERLSTLSLGLQPVVEVQAANGSVQAAFGAVSAGGAAQFPSSATWAETPSVALAADAVVELRAADQTRPVLQLAGELKISGAAGSELTLNGLVISGGALHLAATANGQGPNTLRLVHCTLVPGSTLKNDGSAAQPGAPSLIVETKGTRVELDHCVVGALRIAAECQVSLSHCIVDAGDPASVAFAAVDGNAAGGALQATDCTLVGRVHSAMIGAASNCIFHARASLAGGAAPPWPAPVWSERRQEGCLRFSYLPLDSIVPRRYRCQPATAADASRVVPLFDSLRYGDPSYCQLARRSAIEIRTGAEDGAEMGVHHEQMAQQRESNLRLRLAEYLRVGLDGGLLFAD</sequence>
<evidence type="ECO:0000313" key="1">
    <source>
        <dbReference type="EMBL" id="MDO1534283.1"/>
    </source>
</evidence>
<protein>
    <recommendedName>
        <fullName evidence="3">Phage tail protein (Tail_P2_I)</fullName>
    </recommendedName>
</protein>
<dbReference type="EMBL" id="JAUKVY010000013">
    <property type="protein sequence ID" value="MDO1534283.1"/>
    <property type="molecule type" value="Genomic_DNA"/>
</dbReference>
<proteinExistence type="predicted"/>
<gene>
    <name evidence="1" type="ORF">Q2T77_18500</name>
</gene>
<accession>A0ABT8S5U1</accession>
<dbReference type="Proteomes" id="UP001169027">
    <property type="component" value="Unassembled WGS sequence"/>
</dbReference>
<name>A0ABT8S5U1_9BURK</name>
<organism evidence="1 2">
    <name type="scientific">Variovorax ginsengisoli</name>
    <dbReference type="NCBI Taxonomy" id="363844"/>
    <lineage>
        <taxon>Bacteria</taxon>
        <taxon>Pseudomonadati</taxon>
        <taxon>Pseudomonadota</taxon>
        <taxon>Betaproteobacteria</taxon>
        <taxon>Burkholderiales</taxon>
        <taxon>Comamonadaceae</taxon>
        <taxon>Variovorax</taxon>
    </lineage>
</organism>
<dbReference type="RefSeq" id="WP_301811778.1">
    <property type="nucleotide sequence ID" value="NZ_JAUJZH010000013.1"/>
</dbReference>
<evidence type="ECO:0008006" key="3">
    <source>
        <dbReference type="Google" id="ProtNLM"/>
    </source>
</evidence>
<keyword evidence="2" id="KW-1185">Reference proteome</keyword>
<comment type="caution">
    <text evidence="1">The sequence shown here is derived from an EMBL/GenBank/DDBJ whole genome shotgun (WGS) entry which is preliminary data.</text>
</comment>